<organism evidence="2">
    <name type="scientific">freshwater metagenome</name>
    <dbReference type="NCBI Taxonomy" id="449393"/>
    <lineage>
        <taxon>unclassified sequences</taxon>
        <taxon>metagenomes</taxon>
        <taxon>ecological metagenomes</taxon>
    </lineage>
</organism>
<dbReference type="InterPro" id="IPR002347">
    <property type="entry name" value="SDR_fam"/>
</dbReference>
<dbReference type="EMBL" id="CAEZYK010000001">
    <property type="protein sequence ID" value="CAB4712043.1"/>
    <property type="molecule type" value="Genomic_DNA"/>
</dbReference>
<dbReference type="GO" id="GO:0016491">
    <property type="term" value="F:oxidoreductase activity"/>
    <property type="evidence" value="ECO:0007669"/>
    <property type="project" value="UniProtKB-KW"/>
</dbReference>
<sequence length="280" mass="30773">MTKPRAVIITGANAGIGLETAHALAQQGDRVIMTARDPKRGADALTQVRQKSGNQSVELMILDLASFASISQFAREFSDNNDELDVLINNAGLVLSKREETAEGFEMTFGVNHLGHFLLTQKLGNILTGTKDSRVVVVSSHAHKFAKNGLDFDDLQAEKSYSAFKVYGKSKLANIYFARELARRWPGVKVNSLHPGFVRSRFGLDGDNSRIMEIAMYPIRPFAISPTKGARTSIYLASESDIGTGDYYFRCHTSTPSVAARNDEAARRLWAISEELTARG</sequence>
<keyword evidence="1" id="KW-0560">Oxidoreductase</keyword>
<dbReference type="AlphaFoldDB" id="A0A6J6QQZ7"/>
<gene>
    <name evidence="2" type="ORF">UFOPK2683_00052</name>
</gene>
<protein>
    <submittedName>
        <fullName evidence="2">Unannotated protein</fullName>
    </submittedName>
</protein>
<dbReference type="PANTHER" id="PTHR43157:SF31">
    <property type="entry name" value="PHOSPHATIDYLINOSITOL-GLYCAN BIOSYNTHESIS CLASS F PROTEIN"/>
    <property type="match status" value="1"/>
</dbReference>
<accession>A0A6J6QQZ7</accession>
<name>A0A6J6QQZ7_9ZZZZ</name>
<evidence type="ECO:0000256" key="1">
    <source>
        <dbReference type="ARBA" id="ARBA00023002"/>
    </source>
</evidence>
<dbReference type="PRINTS" id="PR00081">
    <property type="entry name" value="GDHRDH"/>
</dbReference>
<proteinExistence type="predicted"/>
<dbReference type="InterPro" id="IPR036291">
    <property type="entry name" value="NAD(P)-bd_dom_sf"/>
</dbReference>
<dbReference type="PANTHER" id="PTHR43157">
    <property type="entry name" value="PHOSPHATIDYLINOSITOL-GLYCAN BIOSYNTHESIS CLASS F PROTEIN-RELATED"/>
    <property type="match status" value="1"/>
</dbReference>
<dbReference type="CDD" id="cd05327">
    <property type="entry name" value="retinol-DH_like_SDR_c_like"/>
    <property type="match status" value="1"/>
</dbReference>
<evidence type="ECO:0000313" key="2">
    <source>
        <dbReference type="EMBL" id="CAB4712043.1"/>
    </source>
</evidence>
<dbReference type="Gene3D" id="3.40.50.720">
    <property type="entry name" value="NAD(P)-binding Rossmann-like Domain"/>
    <property type="match status" value="1"/>
</dbReference>
<dbReference type="SUPFAM" id="SSF51735">
    <property type="entry name" value="NAD(P)-binding Rossmann-fold domains"/>
    <property type="match status" value="1"/>
</dbReference>
<reference evidence="2" key="1">
    <citation type="submission" date="2020-05" db="EMBL/GenBank/DDBJ databases">
        <authorList>
            <person name="Chiriac C."/>
            <person name="Salcher M."/>
            <person name="Ghai R."/>
            <person name="Kavagutti S V."/>
        </authorList>
    </citation>
    <scope>NUCLEOTIDE SEQUENCE</scope>
</reference>
<dbReference type="Pfam" id="PF00106">
    <property type="entry name" value="adh_short"/>
    <property type="match status" value="1"/>
</dbReference>